<reference evidence="3" key="4">
    <citation type="journal article" date="2008" name="Nucleic Acids Res.">
        <title>The rice annotation project database (RAP-DB): 2008 update.</title>
        <authorList>
            <consortium name="The rice annotation project (RAP)"/>
        </authorList>
    </citation>
    <scope>GENOME REANNOTATION</scope>
    <source>
        <strain evidence="3">cv. Nipponbare</strain>
    </source>
</reference>
<evidence type="ECO:0000313" key="3">
    <source>
        <dbReference type="Proteomes" id="UP000000763"/>
    </source>
</evidence>
<evidence type="ECO:0000313" key="1">
    <source>
        <dbReference type="EMBL" id="BAD53656.1"/>
    </source>
</evidence>
<dbReference type="Proteomes" id="UP000000763">
    <property type="component" value="Chromosome 6"/>
</dbReference>
<protein>
    <submittedName>
        <fullName evidence="2">Uncharacterized protein</fullName>
    </submittedName>
</protein>
<organism evidence="2 3">
    <name type="scientific">Oryza sativa subsp. japonica</name>
    <name type="common">Rice</name>
    <dbReference type="NCBI Taxonomy" id="39947"/>
    <lineage>
        <taxon>Eukaryota</taxon>
        <taxon>Viridiplantae</taxon>
        <taxon>Streptophyta</taxon>
        <taxon>Embryophyta</taxon>
        <taxon>Tracheophyta</taxon>
        <taxon>Spermatophyta</taxon>
        <taxon>Magnoliopsida</taxon>
        <taxon>Liliopsida</taxon>
        <taxon>Poales</taxon>
        <taxon>Poaceae</taxon>
        <taxon>BOP clade</taxon>
        <taxon>Oryzoideae</taxon>
        <taxon>Oryzeae</taxon>
        <taxon>Oryzinae</taxon>
        <taxon>Oryza</taxon>
        <taxon>Oryza sativa</taxon>
    </lineage>
</organism>
<evidence type="ECO:0000313" key="2">
    <source>
        <dbReference type="EMBL" id="BAD54057.1"/>
    </source>
</evidence>
<reference evidence="1" key="1">
    <citation type="submission" date="2001-05" db="EMBL/GenBank/DDBJ databases">
        <title>Oryza sativa nipponbare(GA3) genomic DNA, chromosome 6, PAC clone:P0655A07.</title>
        <authorList>
            <person name="Sasaki T."/>
            <person name="Matsumoto T."/>
            <person name="Yamamoto K."/>
        </authorList>
    </citation>
    <scope>NUCLEOTIDE SEQUENCE</scope>
</reference>
<dbReference type="EMBL" id="AP003634">
    <property type="protein sequence ID" value="BAD53656.1"/>
    <property type="molecule type" value="Genomic_DNA"/>
</dbReference>
<proteinExistence type="predicted"/>
<gene>
    <name evidence="2" type="ORF">OJ1663_H12.17</name>
    <name evidence="1" type="ORF">P0655A07.50</name>
</gene>
<dbReference type="AlphaFoldDB" id="Q5Z804"/>
<accession>Q5Z804</accession>
<reference evidence="3" key="3">
    <citation type="journal article" date="2005" name="Nature">
        <title>The map-based sequence of the rice genome.</title>
        <authorList>
            <consortium name="International rice genome sequencing project (IRGSP)"/>
            <person name="Matsumoto T."/>
            <person name="Wu J."/>
            <person name="Kanamori H."/>
            <person name="Katayose Y."/>
            <person name="Fujisawa M."/>
            <person name="Namiki N."/>
            <person name="Mizuno H."/>
            <person name="Yamamoto K."/>
            <person name="Antonio B.A."/>
            <person name="Baba T."/>
            <person name="Sakata K."/>
            <person name="Nagamura Y."/>
            <person name="Aoki H."/>
            <person name="Arikawa K."/>
            <person name="Arita K."/>
            <person name="Bito T."/>
            <person name="Chiden Y."/>
            <person name="Fujitsuka N."/>
            <person name="Fukunaka R."/>
            <person name="Hamada M."/>
            <person name="Harada C."/>
            <person name="Hayashi A."/>
            <person name="Hijishita S."/>
            <person name="Honda M."/>
            <person name="Hosokawa S."/>
            <person name="Ichikawa Y."/>
            <person name="Idonuma A."/>
            <person name="Iijima M."/>
            <person name="Ikeda M."/>
            <person name="Ikeno M."/>
            <person name="Ito K."/>
            <person name="Ito S."/>
            <person name="Ito T."/>
            <person name="Ito Y."/>
            <person name="Ito Y."/>
            <person name="Iwabuchi A."/>
            <person name="Kamiya K."/>
            <person name="Karasawa W."/>
            <person name="Kurita K."/>
            <person name="Katagiri S."/>
            <person name="Kikuta A."/>
            <person name="Kobayashi H."/>
            <person name="Kobayashi N."/>
            <person name="Machita K."/>
            <person name="Maehara T."/>
            <person name="Masukawa M."/>
            <person name="Mizubayashi T."/>
            <person name="Mukai Y."/>
            <person name="Nagasaki H."/>
            <person name="Nagata Y."/>
            <person name="Naito S."/>
            <person name="Nakashima M."/>
            <person name="Nakama Y."/>
            <person name="Nakamichi Y."/>
            <person name="Nakamura M."/>
            <person name="Meguro A."/>
            <person name="Negishi M."/>
            <person name="Ohta I."/>
            <person name="Ohta T."/>
            <person name="Okamoto M."/>
            <person name="Ono N."/>
            <person name="Saji S."/>
            <person name="Sakaguchi M."/>
            <person name="Sakai K."/>
            <person name="Shibata M."/>
            <person name="Shimokawa T."/>
            <person name="Song J."/>
            <person name="Takazaki Y."/>
            <person name="Terasawa K."/>
            <person name="Tsugane M."/>
            <person name="Tsuji K."/>
            <person name="Ueda S."/>
            <person name="Waki K."/>
            <person name="Yamagata H."/>
            <person name="Yamamoto M."/>
            <person name="Yamamoto S."/>
            <person name="Yamane H."/>
            <person name="Yoshiki S."/>
            <person name="Yoshihara R."/>
            <person name="Yukawa K."/>
            <person name="Zhong H."/>
            <person name="Yano M."/>
            <person name="Yuan Q."/>
            <person name="Ouyang S."/>
            <person name="Liu J."/>
            <person name="Jones K.M."/>
            <person name="Gansberger K."/>
            <person name="Moffat K."/>
            <person name="Hill J."/>
            <person name="Bera J."/>
            <person name="Fadrosh D."/>
            <person name="Jin S."/>
            <person name="Johri S."/>
            <person name="Kim M."/>
            <person name="Overton L."/>
            <person name="Reardon M."/>
            <person name="Tsitrin T."/>
            <person name="Vuong H."/>
            <person name="Weaver B."/>
            <person name="Ciecko A."/>
            <person name="Tallon L."/>
            <person name="Jackson J."/>
            <person name="Pai G."/>
            <person name="Aken S.V."/>
            <person name="Utterback T."/>
            <person name="Reidmuller S."/>
            <person name="Feldblyum T."/>
            <person name="Hsiao J."/>
            <person name="Zismann V."/>
            <person name="Iobst S."/>
            <person name="de Vazeille A.R."/>
            <person name="Buell C.R."/>
            <person name="Ying K."/>
            <person name="Li Y."/>
            <person name="Lu T."/>
            <person name="Huang Y."/>
            <person name="Zhao Q."/>
            <person name="Feng Q."/>
            <person name="Zhang L."/>
            <person name="Zhu J."/>
            <person name="Weng Q."/>
            <person name="Mu J."/>
            <person name="Lu Y."/>
            <person name="Fan D."/>
            <person name="Liu Y."/>
            <person name="Guan J."/>
            <person name="Zhang Y."/>
            <person name="Yu S."/>
            <person name="Liu X."/>
            <person name="Zhang Y."/>
            <person name="Hong G."/>
            <person name="Han B."/>
            <person name="Choisne N."/>
            <person name="Demange N."/>
            <person name="Orjeda G."/>
            <person name="Samain S."/>
            <person name="Cattolico L."/>
            <person name="Pelletier E."/>
            <person name="Couloux A."/>
            <person name="Segurens B."/>
            <person name="Wincker P."/>
            <person name="D'Hont A."/>
            <person name="Scarpelli C."/>
            <person name="Weissenbach J."/>
            <person name="Salanoubat M."/>
            <person name="Quetier F."/>
            <person name="Yu Y."/>
            <person name="Kim H.R."/>
            <person name="Rambo T."/>
            <person name="Currie J."/>
            <person name="Collura K."/>
            <person name="Luo M."/>
            <person name="Yang T."/>
            <person name="Ammiraju J.S.S."/>
            <person name="Engler F."/>
            <person name="Soderlund C."/>
            <person name="Wing R.A."/>
            <person name="Palmer L.E."/>
            <person name="de la Bastide M."/>
            <person name="Spiegel L."/>
            <person name="Nascimento L."/>
            <person name="Zutavern T."/>
            <person name="O'Shaughnessy A."/>
            <person name="Dike S."/>
            <person name="Dedhia N."/>
            <person name="Preston R."/>
            <person name="Balija V."/>
            <person name="McCombie W.R."/>
            <person name="Chow T."/>
            <person name="Chen H."/>
            <person name="Chung M."/>
            <person name="Chen C."/>
            <person name="Shaw J."/>
            <person name="Wu H."/>
            <person name="Hsiao K."/>
            <person name="Chao Y."/>
            <person name="Chu M."/>
            <person name="Cheng C."/>
            <person name="Hour A."/>
            <person name="Lee P."/>
            <person name="Lin S."/>
            <person name="Lin Y."/>
            <person name="Liou J."/>
            <person name="Liu S."/>
            <person name="Hsing Y."/>
            <person name="Raghuvanshi S."/>
            <person name="Mohanty A."/>
            <person name="Bharti A.K."/>
            <person name="Gaur A."/>
            <person name="Gupta V."/>
            <person name="Kumar D."/>
            <person name="Ravi V."/>
            <person name="Vij S."/>
            <person name="Kapur A."/>
            <person name="Khurana P."/>
            <person name="Khurana P."/>
            <person name="Khurana J.P."/>
            <person name="Tyagi A.K."/>
            <person name="Gaikwad K."/>
            <person name="Singh A."/>
            <person name="Dalal V."/>
            <person name="Srivastava S."/>
            <person name="Dixit A."/>
            <person name="Pal A.K."/>
            <person name="Ghazi I.A."/>
            <person name="Yadav M."/>
            <person name="Pandit A."/>
            <person name="Bhargava A."/>
            <person name="Sureshbabu K."/>
            <person name="Batra K."/>
            <person name="Sharma T.R."/>
            <person name="Mohapatra T."/>
            <person name="Singh N.K."/>
            <person name="Messing J."/>
            <person name="Nelson A.B."/>
            <person name="Fuks G."/>
            <person name="Kavchok S."/>
            <person name="Keizer G."/>
            <person name="Linton E."/>
            <person name="Llaca V."/>
            <person name="Song R."/>
            <person name="Tanyolac B."/>
            <person name="Young S."/>
            <person name="Ho-Il K."/>
            <person name="Hahn J.H."/>
            <person name="Sangsakoo G."/>
            <person name="Vanavichit A."/>
            <person name="de Mattos Luiz.A.T."/>
            <person name="Zimmer P.D."/>
            <person name="Malone G."/>
            <person name="Dellagostin O."/>
            <person name="de Oliveira A.C."/>
            <person name="Bevan M."/>
            <person name="Bancroft I."/>
            <person name="Minx P."/>
            <person name="Cordum H."/>
            <person name="Wilson R."/>
            <person name="Cheng Z."/>
            <person name="Jin W."/>
            <person name="Jiang J."/>
            <person name="Leong S.A."/>
            <person name="Iwama H."/>
            <person name="Gojobori T."/>
            <person name="Itoh T."/>
            <person name="Niimura Y."/>
            <person name="Fujii Y."/>
            <person name="Habara T."/>
            <person name="Sakai H."/>
            <person name="Sato Y."/>
            <person name="Wilson G."/>
            <person name="Kumar K."/>
            <person name="McCouch S."/>
            <person name="Juretic N."/>
            <person name="Hoen D."/>
            <person name="Wright S."/>
            <person name="Bruskiewich R."/>
            <person name="Bureau T."/>
            <person name="Miyao A."/>
            <person name="Hirochika H."/>
            <person name="Nishikawa T."/>
            <person name="Kadowaki K."/>
            <person name="Sugiura M."/>
            <person name="Burr B."/>
            <person name="Sasaki T."/>
        </authorList>
    </citation>
    <scope>NUCLEOTIDE SEQUENCE [LARGE SCALE GENOMIC DNA]</scope>
    <source>
        <strain evidence="3">cv. Nipponbare</strain>
    </source>
</reference>
<dbReference type="EMBL" id="AP004329">
    <property type="protein sequence ID" value="BAD54057.1"/>
    <property type="molecule type" value="Genomic_DNA"/>
</dbReference>
<reference evidence="2" key="2">
    <citation type="submission" date="2001-11" db="EMBL/GenBank/DDBJ databases">
        <title>Oryza sativa nipponbare(GA3) genomic DNA, chromosome 6, BAC clone:OJ1663_H12.</title>
        <authorList>
            <person name="Sasaki T."/>
            <person name="Matsumoto T."/>
            <person name="Yamamoto K."/>
        </authorList>
    </citation>
    <scope>NUCLEOTIDE SEQUENCE</scope>
</reference>
<sequence length="74" mass="8085">MGPQVAKVSWPLVNPLCFARSSPPGFGSLGRRTAEETAEVYSLQFCIGFRCDAVAVIEIVALYWTAIRPPGTRE</sequence>
<name>Q5Z804_ORYSJ</name>